<dbReference type="EMBL" id="GISG01239803">
    <property type="protein sequence ID" value="MBA4668440.1"/>
    <property type="molecule type" value="Transcribed_RNA"/>
</dbReference>
<feature type="compositionally biased region" description="Polar residues" evidence="1">
    <location>
        <begin position="14"/>
        <end position="25"/>
    </location>
</feature>
<evidence type="ECO:0000256" key="1">
    <source>
        <dbReference type="SAM" id="MobiDB-lite"/>
    </source>
</evidence>
<reference evidence="2" key="2">
    <citation type="submission" date="2020-07" db="EMBL/GenBank/DDBJ databases">
        <authorList>
            <person name="Vera ALvarez R."/>
            <person name="Arias-Moreno D.M."/>
            <person name="Jimenez-Jacinto V."/>
            <person name="Jimenez-Bremont J.F."/>
            <person name="Swaminathan K."/>
            <person name="Moose S.P."/>
            <person name="Guerrero-Gonzalez M.L."/>
            <person name="Marino-Ramirez L."/>
            <person name="Landsman D."/>
            <person name="Rodriguez-Kessler M."/>
            <person name="Delgado-Sanchez P."/>
        </authorList>
    </citation>
    <scope>NUCLEOTIDE SEQUENCE</scope>
    <source>
        <tissue evidence="2">Cladode</tissue>
    </source>
</reference>
<proteinExistence type="predicted"/>
<dbReference type="AlphaFoldDB" id="A0A7C9EHV9"/>
<feature type="region of interest" description="Disordered" evidence="1">
    <location>
        <begin position="1"/>
        <end position="74"/>
    </location>
</feature>
<sequence>MNPTAFSSSSSASTIESNIKGSANDSFLGEPASSSPKCIPTDKGLTGNKRKTTTPMNPTISPGTNNDHPHPYFNKPEAIKEPVIFPTDVWAFQMPMIKPLPLFPNQFPTTATTEGHPVD</sequence>
<evidence type="ECO:0000313" key="2">
    <source>
        <dbReference type="EMBL" id="MBA4668440.1"/>
    </source>
</evidence>
<feature type="compositionally biased region" description="Polar residues" evidence="1">
    <location>
        <begin position="53"/>
        <end position="66"/>
    </location>
</feature>
<reference evidence="2" key="1">
    <citation type="journal article" date="2013" name="J. Plant Res.">
        <title>Effect of fungi and light on seed germination of three Opuntia species from semiarid lands of central Mexico.</title>
        <authorList>
            <person name="Delgado-Sanchez P."/>
            <person name="Jimenez-Bremont J.F."/>
            <person name="Guerrero-Gonzalez Mde L."/>
            <person name="Flores J."/>
        </authorList>
    </citation>
    <scope>NUCLEOTIDE SEQUENCE</scope>
    <source>
        <tissue evidence="2">Cladode</tissue>
    </source>
</reference>
<organism evidence="2">
    <name type="scientific">Opuntia streptacantha</name>
    <name type="common">Prickly pear cactus</name>
    <name type="synonym">Opuntia cardona</name>
    <dbReference type="NCBI Taxonomy" id="393608"/>
    <lineage>
        <taxon>Eukaryota</taxon>
        <taxon>Viridiplantae</taxon>
        <taxon>Streptophyta</taxon>
        <taxon>Embryophyta</taxon>
        <taxon>Tracheophyta</taxon>
        <taxon>Spermatophyta</taxon>
        <taxon>Magnoliopsida</taxon>
        <taxon>eudicotyledons</taxon>
        <taxon>Gunneridae</taxon>
        <taxon>Pentapetalae</taxon>
        <taxon>Caryophyllales</taxon>
        <taxon>Cactineae</taxon>
        <taxon>Cactaceae</taxon>
        <taxon>Opuntioideae</taxon>
        <taxon>Opuntia</taxon>
    </lineage>
</organism>
<name>A0A7C9EHV9_OPUST</name>
<protein>
    <submittedName>
        <fullName evidence="2">Uncharacterized protein</fullName>
    </submittedName>
</protein>
<accession>A0A7C9EHV9</accession>